<evidence type="ECO:0000256" key="3">
    <source>
        <dbReference type="ARBA" id="ARBA00023012"/>
    </source>
</evidence>
<sequence length="386" mass="40651">MRSQRPAPAGLATPTANQARWLLIAIHLPMIAVPICYTGLSAGAGPAPSHPAVPILLGIPLVALQLRHSLAAARSARPRGWPGTLLAVAALTYLPMWLLGWWSPWLSATWFALASVLMLLRGWPRIALSVGILVSDIAIQLAGVPPGSVWNLVYGVFYGACSAVPPMILYCAARLVRVLTELHATRAELAELAVGRERLRVSRDLHDLLGQSLSAVSLKGDLALRLLARDPRAARAEVAELTALARDTLHGMRAVTHDEHAVSLSVEADGAVALLAAAGVDTTIDVRLPGLAEPGQRLFAWAVREGVTNILRHSDATRCSITATSRDGLARLDIVNDGVRDAAATGDGTGLRGLAARAAALSGTATAQRTPDGGFRLAVEIPEEPT</sequence>
<feature type="transmembrane region" description="Helical" evidence="4">
    <location>
        <begin position="104"/>
        <end position="120"/>
    </location>
</feature>
<evidence type="ECO:0000256" key="1">
    <source>
        <dbReference type="ARBA" id="ARBA00022679"/>
    </source>
</evidence>
<dbReference type="Gene3D" id="1.20.5.1930">
    <property type="match status" value="1"/>
</dbReference>
<dbReference type="SUPFAM" id="SSF55874">
    <property type="entry name" value="ATPase domain of HSP90 chaperone/DNA topoisomerase II/histidine kinase"/>
    <property type="match status" value="1"/>
</dbReference>
<evidence type="ECO:0000313" key="7">
    <source>
        <dbReference type="Proteomes" id="UP000323454"/>
    </source>
</evidence>
<dbReference type="Proteomes" id="UP000323454">
    <property type="component" value="Unassembled WGS sequence"/>
</dbReference>
<evidence type="ECO:0000313" key="6">
    <source>
        <dbReference type="EMBL" id="KAA2267098.1"/>
    </source>
</evidence>
<keyword evidence="4" id="KW-1133">Transmembrane helix</keyword>
<feature type="domain" description="Signal transduction histidine kinase subgroup 3 dimerisation and phosphoacceptor" evidence="5">
    <location>
        <begin position="197"/>
        <end position="258"/>
    </location>
</feature>
<reference evidence="6 7" key="1">
    <citation type="submission" date="2019-09" db="EMBL/GenBank/DDBJ databases">
        <title>Goodfellowia gen. nov., a new genus of the Pseudonocardineae related to Actinoalloteichus, containing Goodfellowia coeruleoviolacea gen. nov., comb. nov. gen. nov., comb. nov.</title>
        <authorList>
            <person name="Labeda D."/>
        </authorList>
    </citation>
    <scope>NUCLEOTIDE SEQUENCE [LARGE SCALE GENOMIC DNA]</scope>
    <source>
        <strain evidence="6 7">AN110305</strain>
    </source>
</reference>
<dbReference type="Gene3D" id="3.30.565.10">
    <property type="entry name" value="Histidine kinase-like ATPase, C-terminal domain"/>
    <property type="match status" value="1"/>
</dbReference>
<reference evidence="6 7" key="2">
    <citation type="submission" date="2019-09" db="EMBL/GenBank/DDBJ databases">
        <authorList>
            <person name="Jin C."/>
        </authorList>
    </citation>
    <scope>NUCLEOTIDE SEQUENCE [LARGE SCALE GENOMIC DNA]</scope>
    <source>
        <strain evidence="6 7">AN110305</strain>
    </source>
</reference>
<keyword evidence="4" id="KW-0812">Transmembrane</keyword>
<feature type="transmembrane region" description="Helical" evidence="4">
    <location>
        <begin position="127"/>
        <end position="144"/>
    </location>
</feature>
<keyword evidence="3" id="KW-0902">Two-component regulatory system</keyword>
<comment type="caution">
    <text evidence="6">The sequence shown here is derived from an EMBL/GenBank/DDBJ whole genome shotgun (WGS) entry which is preliminary data.</text>
</comment>
<keyword evidence="2" id="KW-0418">Kinase</keyword>
<accession>A0A5B2XT62</accession>
<keyword evidence="1" id="KW-0808">Transferase</keyword>
<keyword evidence="4" id="KW-0472">Membrane</keyword>
<evidence type="ECO:0000259" key="5">
    <source>
        <dbReference type="Pfam" id="PF07730"/>
    </source>
</evidence>
<dbReference type="InterPro" id="IPR011712">
    <property type="entry name" value="Sig_transdc_His_kin_sub3_dim/P"/>
</dbReference>
<feature type="transmembrane region" description="Helical" evidence="4">
    <location>
        <begin position="156"/>
        <end position="176"/>
    </location>
</feature>
<dbReference type="GO" id="GO:0016020">
    <property type="term" value="C:membrane"/>
    <property type="evidence" value="ECO:0007669"/>
    <property type="project" value="InterPro"/>
</dbReference>
<evidence type="ECO:0000256" key="2">
    <source>
        <dbReference type="ARBA" id="ARBA00022777"/>
    </source>
</evidence>
<feature type="transmembrane region" description="Helical" evidence="4">
    <location>
        <begin position="21"/>
        <end position="40"/>
    </location>
</feature>
<name>A0A5B2XT62_9PSEU</name>
<dbReference type="Pfam" id="PF07730">
    <property type="entry name" value="HisKA_3"/>
    <property type="match status" value="1"/>
</dbReference>
<dbReference type="EMBL" id="VUOB01000001">
    <property type="protein sequence ID" value="KAA2267098.1"/>
    <property type="molecule type" value="Genomic_DNA"/>
</dbReference>
<dbReference type="PANTHER" id="PTHR24421">
    <property type="entry name" value="NITRATE/NITRITE SENSOR PROTEIN NARX-RELATED"/>
    <property type="match status" value="1"/>
</dbReference>
<dbReference type="RefSeq" id="WP_149847407.1">
    <property type="nucleotide sequence ID" value="NZ_VUOB01000001.1"/>
</dbReference>
<dbReference type="InterPro" id="IPR036890">
    <property type="entry name" value="HATPase_C_sf"/>
</dbReference>
<dbReference type="PANTHER" id="PTHR24421:SF63">
    <property type="entry name" value="SENSOR HISTIDINE KINASE DESK"/>
    <property type="match status" value="1"/>
</dbReference>
<protein>
    <recommendedName>
        <fullName evidence="5">Signal transduction histidine kinase subgroup 3 dimerisation and phosphoacceptor domain-containing protein</fullName>
    </recommendedName>
</protein>
<proteinExistence type="predicted"/>
<organism evidence="6 7">
    <name type="scientific">Solihabitans fulvus</name>
    <dbReference type="NCBI Taxonomy" id="1892852"/>
    <lineage>
        <taxon>Bacteria</taxon>
        <taxon>Bacillati</taxon>
        <taxon>Actinomycetota</taxon>
        <taxon>Actinomycetes</taxon>
        <taxon>Pseudonocardiales</taxon>
        <taxon>Pseudonocardiaceae</taxon>
        <taxon>Solihabitans</taxon>
    </lineage>
</organism>
<dbReference type="AlphaFoldDB" id="A0A5B2XT62"/>
<dbReference type="GO" id="GO:0046983">
    <property type="term" value="F:protein dimerization activity"/>
    <property type="evidence" value="ECO:0007669"/>
    <property type="project" value="InterPro"/>
</dbReference>
<keyword evidence="7" id="KW-1185">Reference proteome</keyword>
<dbReference type="OrthoDB" id="5241784at2"/>
<gene>
    <name evidence="6" type="ORF">F0L68_00770</name>
</gene>
<evidence type="ECO:0000256" key="4">
    <source>
        <dbReference type="SAM" id="Phobius"/>
    </source>
</evidence>
<dbReference type="GO" id="GO:0000155">
    <property type="term" value="F:phosphorelay sensor kinase activity"/>
    <property type="evidence" value="ECO:0007669"/>
    <property type="project" value="InterPro"/>
</dbReference>
<dbReference type="InterPro" id="IPR050482">
    <property type="entry name" value="Sensor_HK_TwoCompSys"/>
</dbReference>